<evidence type="ECO:0000256" key="1">
    <source>
        <dbReference type="SAM" id="SignalP"/>
    </source>
</evidence>
<feature type="signal peptide" evidence="1">
    <location>
        <begin position="1"/>
        <end position="18"/>
    </location>
</feature>
<evidence type="ECO:0000313" key="2">
    <source>
        <dbReference type="Proteomes" id="UP000887563"/>
    </source>
</evidence>
<protein>
    <submittedName>
        <fullName evidence="3">Candidate secreted effector</fullName>
    </submittedName>
</protein>
<dbReference type="Proteomes" id="UP000887563">
    <property type="component" value="Unplaced"/>
</dbReference>
<feature type="chain" id="PRO_5038032236" evidence="1">
    <location>
        <begin position="19"/>
        <end position="92"/>
    </location>
</feature>
<organism evidence="2 3">
    <name type="scientific">Meloidogyne incognita</name>
    <name type="common">Southern root-knot nematode worm</name>
    <name type="synonym">Oxyuris incognita</name>
    <dbReference type="NCBI Taxonomy" id="6306"/>
    <lineage>
        <taxon>Eukaryota</taxon>
        <taxon>Metazoa</taxon>
        <taxon>Ecdysozoa</taxon>
        <taxon>Nematoda</taxon>
        <taxon>Chromadorea</taxon>
        <taxon>Rhabditida</taxon>
        <taxon>Tylenchina</taxon>
        <taxon>Tylenchomorpha</taxon>
        <taxon>Tylenchoidea</taxon>
        <taxon>Meloidogynidae</taxon>
        <taxon>Meloidogyninae</taxon>
        <taxon>Meloidogyne</taxon>
        <taxon>Meloidogyne incognita group</taxon>
    </lineage>
</organism>
<dbReference type="WBParaSite" id="Minc3s01172g21396">
    <property type="protein sequence ID" value="Minc3s01172g21396"/>
    <property type="gene ID" value="Minc3s01172g21396"/>
</dbReference>
<reference evidence="3" key="1">
    <citation type="submission" date="2022-11" db="UniProtKB">
        <authorList>
            <consortium name="WormBaseParasite"/>
        </authorList>
    </citation>
    <scope>IDENTIFICATION</scope>
</reference>
<sequence length="92" mass="10322">MLLLYRSMLLPCCSCCLCHKGPICIRLPCTCPCCCKCCGCCCCSPQSCLSCCGGRRKRHSHNIRDFLPKSSCSKKNNDLNESRLLLTKTIFY</sequence>
<evidence type="ECO:0000313" key="3">
    <source>
        <dbReference type="WBParaSite" id="Minc3s01172g21396"/>
    </source>
</evidence>
<proteinExistence type="predicted"/>
<accession>A0A914M1U3</accession>
<name>A0A914M1U3_MELIC</name>
<dbReference type="AlphaFoldDB" id="A0A914M1U3"/>
<keyword evidence="2" id="KW-1185">Reference proteome</keyword>
<keyword evidence="1" id="KW-0732">Signal</keyword>